<dbReference type="InterPro" id="IPR019324">
    <property type="entry name" value="MPP6"/>
</dbReference>
<feature type="region of interest" description="Disordered" evidence="1">
    <location>
        <begin position="109"/>
        <end position="200"/>
    </location>
</feature>
<name>A0A8J5HZJ0_ZINOF</name>
<dbReference type="Pfam" id="PF10175">
    <property type="entry name" value="MPP6"/>
    <property type="match status" value="1"/>
</dbReference>
<evidence type="ECO:0000313" key="2">
    <source>
        <dbReference type="EMBL" id="KAG6523552.1"/>
    </source>
</evidence>
<sequence length="200" mass="22116">MANRQLSSTLKNLKFMQRASLKEDKVKEVEKDKPLANFDVVPAPARRCLVVVKEVSSFSSSRTFCRNCIVIMEGDPHPGALKGRMSFQSFNPSIDKLNEEAANNQQNVATASNSYGDSSRVGEATAIGSREPRIGRSNNGSDVGLKRKQPEVDSDNTTPEEMLTIYSDQGKQSSSNNRTGSLKQQKRGKLDWNVLRPPKI</sequence>
<dbReference type="Proteomes" id="UP000734854">
    <property type="component" value="Unassembled WGS sequence"/>
</dbReference>
<evidence type="ECO:0000256" key="1">
    <source>
        <dbReference type="SAM" id="MobiDB-lite"/>
    </source>
</evidence>
<dbReference type="AlphaFoldDB" id="A0A8J5HZJ0"/>
<protein>
    <submittedName>
        <fullName evidence="2">Uncharacterized protein</fullName>
    </submittedName>
</protein>
<organism evidence="2 3">
    <name type="scientific">Zingiber officinale</name>
    <name type="common">Ginger</name>
    <name type="synonym">Amomum zingiber</name>
    <dbReference type="NCBI Taxonomy" id="94328"/>
    <lineage>
        <taxon>Eukaryota</taxon>
        <taxon>Viridiplantae</taxon>
        <taxon>Streptophyta</taxon>
        <taxon>Embryophyta</taxon>
        <taxon>Tracheophyta</taxon>
        <taxon>Spermatophyta</taxon>
        <taxon>Magnoliopsida</taxon>
        <taxon>Liliopsida</taxon>
        <taxon>Zingiberales</taxon>
        <taxon>Zingiberaceae</taxon>
        <taxon>Zingiber</taxon>
    </lineage>
</organism>
<dbReference type="PANTHER" id="PTHR13582:SF0">
    <property type="entry name" value="M-PHASE PHOSPHOPROTEIN 6"/>
    <property type="match status" value="1"/>
</dbReference>
<evidence type="ECO:0000313" key="3">
    <source>
        <dbReference type="Proteomes" id="UP000734854"/>
    </source>
</evidence>
<reference evidence="2 3" key="1">
    <citation type="submission" date="2020-08" db="EMBL/GenBank/DDBJ databases">
        <title>Plant Genome Project.</title>
        <authorList>
            <person name="Zhang R.-G."/>
        </authorList>
    </citation>
    <scope>NUCLEOTIDE SEQUENCE [LARGE SCALE GENOMIC DNA]</scope>
    <source>
        <tissue evidence="2">Rhizome</tissue>
    </source>
</reference>
<dbReference type="PANTHER" id="PTHR13582">
    <property type="entry name" value="M-PHASE PHOSPHOPROTEIN 6"/>
    <property type="match status" value="1"/>
</dbReference>
<comment type="caution">
    <text evidence="2">The sequence shown here is derived from an EMBL/GenBank/DDBJ whole genome shotgun (WGS) entry which is preliminary data.</text>
</comment>
<dbReference type="EMBL" id="JACMSC010000004">
    <property type="protein sequence ID" value="KAG6523552.1"/>
    <property type="molecule type" value="Genomic_DNA"/>
</dbReference>
<keyword evidence="3" id="KW-1185">Reference proteome</keyword>
<gene>
    <name evidence="2" type="ORF">ZIOFF_013413</name>
</gene>
<feature type="compositionally biased region" description="Polar residues" evidence="1">
    <location>
        <begin position="166"/>
        <end position="183"/>
    </location>
</feature>
<dbReference type="GO" id="GO:0000460">
    <property type="term" value="P:maturation of 5.8S rRNA"/>
    <property type="evidence" value="ECO:0007669"/>
    <property type="project" value="TreeGrafter"/>
</dbReference>
<accession>A0A8J5HZJ0</accession>
<proteinExistence type="predicted"/>